<accession>A0A8J2JW53</accession>
<evidence type="ECO:0000313" key="2">
    <source>
        <dbReference type="Proteomes" id="UP000708208"/>
    </source>
</evidence>
<sequence length="159" mass="18161">MDQIYRVRYENCSRHTVQVHNHDQNGVELFNNIHVGTCILPGGNETLKFKFAQSRFPAKKYIFTLFEVLGQDGYIYVGAIEFWSVTHGAGICKRGKEKDAAIQNPYSTIKNAKNKLFRTTVDCMTEKMTERENIRVTVKLEDGDSEHIDVKVIITSNEG</sequence>
<dbReference type="AlphaFoldDB" id="A0A8J2JW53"/>
<keyword evidence="2" id="KW-1185">Reference proteome</keyword>
<dbReference type="EMBL" id="CAJVCH010125833">
    <property type="protein sequence ID" value="CAG7725706.1"/>
    <property type="molecule type" value="Genomic_DNA"/>
</dbReference>
<dbReference type="Proteomes" id="UP000708208">
    <property type="component" value="Unassembled WGS sequence"/>
</dbReference>
<gene>
    <name evidence="1" type="ORF">AFUS01_LOCUS14653</name>
</gene>
<protein>
    <submittedName>
        <fullName evidence="1">Uncharacterized protein</fullName>
    </submittedName>
</protein>
<comment type="caution">
    <text evidence="1">The sequence shown here is derived from an EMBL/GenBank/DDBJ whole genome shotgun (WGS) entry which is preliminary data.</text>
</comment>
<name>A0A8J2JW53_9HEXA</name>
<reference evidence="1" key="1">
    <citation type="submission" date="2021-06" db="EMBL/GenBank/DDBJ databases">
        <authorList>
            <person name="Hodson N. C."/>
            <person name="Mongue J. A."/>
            <person name="Jaron S. K."/>
        </authorList>
    </citation>
    <scope>NUCLEOTIDE SEQUENCE</scope>
</reference>
<proteinExistence type="predicted"/>
<organism evidence="1 2">
    <name type="scientific">Allacma fusca</name>
    <dbReference type="NCBI Taxonomy" id="39272"/>
    <lineage>
        <taxon>Eukaryota</taxon>
        <taxon>Metazoa</taxon>
        <taxon>Ecdysozoa</taxon>
        <taxon>Arthropoda</taxon>
        <taxon>Hexapoda</taxon>
        <taxon>Collembola</taxon>
        <taxon>Symphypleona</taxon>
        <taxon>Sminthuridae</taxon>
        <taxon>Allacma</taxon>
    </lineage>
</organism>
<evidence type="ECO:0000313" key="1">
    <source>
        <dbReference type="EMBL" id="CAG7725706.1"/>
    </source>
</evidence>